<dbReference type="GO" id="GO:0022857">
    <property type="term" value="F:transmembrane transporter activity"/>
    <property type="evidence" value="ECO:0007669"/>
    <property type="project" value="TreeGrafter"/>
</dbReference>
<dbReference type="Pfam" id="PF04290">
    <property type="entry name" value="DctQ"/>
    <property type="match status" value="1"/>
</dbReference>
<feature type="transmembrane region" description="Helical" evidence="9">
    <location>
        <begin position="86"/>
        <end position="107"/>
    </location>
</feature>
<evidence type="ECO:0000313" key="12">
    <source>
        <dbReference type="Proteomes" id="UP000003240"/>
    </source>
</evidence>
<dbReference type="GO" id="GO:0015740">
    <property type="term" value="P:C4-dicarboxylate transport"/>
    <property type="evidence" value="ECO:0007669"/>
    <property type="project" value="TreeGrafter"/>
</dbReference>
<comment type="similarity">
    <text evidence="8">Belongs to the TRAP transporter small permease family.</text>
</comment>
<evidence type="ECO:0000259" key="10">
    <source>
        <dbReference type="Pfam" id="PF04290"/>
    </source>
</evidence>
<evidence type="ECO:0000313" key="11">
    <source>
        <dbReference type="EMBL" id="EGO62692.1"/>
    </source>
</evidence>
<evidence type="ECO:0000256" key="8">
    <source>
        <dbReference type="ARBA" id="ARBA00038436"/>
    </source>
</evidence>
<evidence type="ECO:0000256" key="6">
    <source>
        <dbReference type="ARBA" id="ARBA00022989"/>
    </source>
</evidence>
<gene>
    <name evidence="11" type="ORF">ALO_16796</name>
</gene>
<keyword evidence="5 9" id="KW-0812">Transmembrane</keyword>
<feature type="transmembrane region" description="Helical" evidence="9">
    <location>
        <begin position="127"/>
        <end position="148"/>
    </location>
</feature>
<comment type="caution">
    <text evidence="11">The sequence shown here is derived from an EMBL/GenBank/DDBJ whole genome shotgun (WGS) entry which is preliminary data.</text>
</comment>
<feature type="transmembrane region" description="Helical" evidence="9">
    <location>
        <begin position="49"/>
        <end position="65"/>
    </location>
</feature>
<reference evidence="11 12" key="1">
    <citation type="journal article" date="2011" name="EMBO J.">
        <title>Structural diversity of bacterial flagellar motors.</title>
        <authorList>
            <person name="Chen S."/>
            <person name="Beeby M."/>
            <person name="Murphy G.E."/>
            <person name="Leadbetter J.R."/>
            <person name="Hendrixson D.R."/>
            <person name="Briegel A."/>
            <person name="Li Z."/>
            <person name="Shi J."/>
            <person name="Tocheva E.I."/>
            <person name="Muller A."/>
            <person name="Dobro M.J."/>
            <person name="Jensen G.J."/>
        </authorList>
    </citation>
    <scope>NUCLEOTIDE SEQUENCE [LARGE SCALE GENOMIC DNA]</scope>
    <source>
        <strain evidence="11 12">DSM 6540</strain>
    </source>
</reference>
<evidence type="ECO:0000256" key="9">
    <source>
        <dbReference type="SAM" id="Phobius"/>
    </source>
</evidence>
<keyword evidence="12" id="KW-1185">Reference proteome</keyword>
<keyword evidence="4" id="KW-0997">Cell inner membrane</keyword>
<evidence type="ECO:0000256" key="3">
    <source>
        <dbReference type="ARBA" id="ARBA00022475"/>
    </source>
</evidence>
<feature type="transmembrane region" description="Helical" evidence="9">
    <location>
        <begin position="12"/>
        <end position="37"/>
    </location>
</feature>
<sequence>MDAIMNACYRMLHALIAVCLCLMTTFVFSNVVMRYFFNSGITWAEEASRYLFVWLIFLGAIVAFRENAHLGVDTLVNKLSVKGRKILFVANNILILLTMLLVVHGTWNLTTLTMDQNSPSMRIPLAFVYVAGFISSVSIVIIALGNLYKLLTNKMASDELLMITDSEDRQKIESVVGEEKSKGGPNS</sequence>
<dbReference type="OrthoDB" id="9815614at2"/>
<proteinExistence type="inferred from homology"/>
<dbReference type="STRING" id="1009370.ALO_16796"/>
<evidence type="ECO:0000256" key="7">
    <source>
        <dbReference type="ARBA" id="ARBA00023136"/>
    </source>
</evidence>
<evidence type="ECO:0000256" key="4">
    <source>
        <dbReference type="ARBA" id="ARBA00022519"/>
    </source>
</evidence>
<evidence type="ECO:0000256" key="2">
    <source>
        <dbReference type="ARBA" id="ARBA00022448"/>
    </source>
</evidence>
<dbReference type="Proteomes" id="UP000003240">
    <property type="component" value="Unassembled WGS sequence"/>
</dbReference>
<protein>
    <submittedName>
        <fullName evidence="11">ABC transporter</fullName>
    </submittedName>
</protein>
<evidence type="ECO:0000256" key="5">
    <source>
        <dbReference type="ARBA" id="ARBA00022692"/>
    </source>
</evidence>
<dbReference type="InterPro" id="IPR055348">
    <property type="entry name" value="DctQ"/>
</dbReference>
<keyword evidence="2" id="KW-0813">Transport</keyword>
<dbReference type="EMBL" id="AFGF01000181">
    <property type="protein sequence ID" value="EGO62692.1"/>
    <property type="molecule type" value="Genomic_DNA"/>
</dbReference>
<name>F7NMM8_9FIRM</name>
<dbReference type="RefSeq" id="WP_004097864.1">
    <property type="nucleotide sequence ID" value="NZ_AFGF01000181.1"/>
</dbReference>
<dbReference type="AlphaFoldDB" id="F7NMM8"/>
<organism evidence="11 12">
    <name type="scientific">Acetonema longum DSM 6540</name>
    <dbReference type="NCBI Taxonomy" id="1009370"/>
    <lineage>
        <taxon>Bacteria</taxon>
        <taxon>Bacillati</taxon>
        <taxon>Bacillota</taxon>
        <taxon>Negativicutes</taxon>
        <taxon>Acetonemataceae</taxon>
        <taxon>Acetonema</taxon>
    </lineage>
</organism>
<evidence type="ECO:0000256" key="1">
    <source>
        <dbReference type="ARBA" id="ARBA00004429"/>
    </source>
</evidence>
<keyword evidence="6 9" id="KW-1133">Transmembrane helix</keyword>
<keyword evidence="7 9" id="KW-0472">Membrane</keyword>
<dbReference type="eggNOG" id="COG3090">
    <property type="taxonomic scope" value="Bacteria"/>
</dbReference>
<dbReference type="PANTHER" id="PTHR35011">
    <property type="entry name" value="2,3-DIKETO-L-GULONATE TRAP TRANSPORTER SMALL PERMEASE PROTEIN YIAM"/>
    <property type="match status" value="1"/>
</dbReference>
<accession>F7NMM8</accession>
<feature type="domain" description="Tripartite ATP-independent periplasmic transporters DctQ component" evidence="10">
    <location>
        <begin position="23"/>
        <end position="152"/>
    </location>
</feature>
<keyword evidence="3" id="KW-1003">Cell membrane</keyword>
<dbReference type="GO" id="GO:0005886">
    <property type="term" value="C:plasma membrane"/>
    <property type="evidence" value="ECO:0007669"/>
    <property type="project" value="UniProtKB-SubCell"/>
</dbReference>
<comment type="subcellular location">
    <subcellularLocation>
        <location evidence="1">Cell inner membrane</location>
        <topology evidence="1">Multi-pass membrane protein</topology>
    </subcellularLocation>
</comment>
<dbReference type="PANTHER" id="PTHR35011:SF2">
    <property type="entry name" value="2,3-DIKETO-L-GULONATE TRAP TRANSPORTER SMALL PERMEASE PROTEIN YIAM"/>
    <property type="match status" value="1"/>
</dbReference>
<dbReference type="InterPro" id="IPR007387">
    <property type="entry name" value="TRAP_DctQ"/>
</dbReference>